<dbReference type="AlphaFoldDB" id="F5L9P2"/>
<dbReference type="FunFam" id="1.10.20.140:FF:000001">
    <property type="entry name" value="tRNA dimethylallyltransferase"/>
    <property type="match status" value="1"/>
</dbReference>
<accession>F5L9P2</accession>
<keyword evidence="8 10" id="KW-0460">Magnesium</keyword>
<evidence type="ECO:0000256" key="8">
    <source>
        <dbReference type="ARBA" id="ARBA00022842"/>
    </source>
</evidence>
<comment type="function">
    <text evidence="2 10 12">Catalyzes the transfer of a dimethylallyl group onto the adenine at position 37 in tRNAs that read codons beginning with uridine, leading to the formation of N6-(dimethylallyl)adenosine (i(6)A).</text>
</comment>
<evidence type="ECO:0000256" key="13">
    <source>
        <dbReference type="RuleBase" id="RU003785"/>
    </source>
</evidence>
<keyword evidence="4 10" id="KW-0808">Transferase</keyword>
<dbReference type="Proteomes" id="UP000825179">
    <property type="component" value="Chromosome"/>
</dbReference>
<feature type="site" description="Interaction with substrate tRNA" evidence="10">
    <location>
        <position position="102"/>
    </location>
</feature>
<feature type="binding site" evidence="10">
    <location>
        <begin position="11"/>
        <end position="18"/>
    </location>
    <ligand>
        <name>ATP</name>
        <dbReference type="ChEBI" id="CHEBI:30616"/>
    </ligand>
</feature>
<dbReference type="Gene3D" id="1.10.20.140">
    <property type="match status" value="1"/>
</dbReference>
<keyword evidence="17" id="KW-1185">Reference proteome</keyword>
<feature type="binding site" evidence="10">
    <location>
        <begin position="13"/>
        <end position="18"/>
    </location>
    <ligand>
        <name>substrate</name>
    </ligand>
</feature>
<dbReference type="GO" id="GO:0006400">
    <property type="term" value="P:tRNA modification"/>
    <property type="evidence" value="ECO:0007669"/>
    <property type="project" value="TreeGrafter"/>
</dbReference>
<keyword evidence="7 10" id="KW-0067">ATP-binding</keyword>
<dbReference type="GO" id="GO:0052381">
    <property type="term" value="F:tRNA dimethylallyltransferase activity"/>
    <property type="evidence" value="ECO:0007669"/>
    <property type="project" value="UniProtKB-UniRule"/>
</dbReference>
<reference evidence="15 17" key="2">
    <citation type="journal article" date="2020" name="Extremophiles">
        <title>Genomic analysis of Caldalkalibacillus thermarum TA2.A1 reveals aerobic alkaliphilic metabolism and evolutionary hallmarks linking alkaliphilic bacteria and plant life.</title>
        <authorList>
            <person name="de Jong S.I."/>
            <person name="van den Broek M.A."/>
            <person name="Merkel A.Y."/>
            <person name="de la Torre Cortes P."/>
            <person name="Kalamorz F."/>
            <person name="Cook G.M."/>
            <person name="van Loosdrecht M.C.M."/>
            <person name="McMillan D.G.G."/>
        </authorList>
    </citation>
    <scope>NUCLEOTIDE SEQUENCE [LARGE SCALE GENOMIC DNA]</scope>
    <source>
        <strain evidence="15 17">TA2.A1</strain>
    </source>
</reference>
<reference evidence="14 16" key="1">
    <citation type="journal article" date="2011" name="J. Bacteriol.">
        <title>Draft genome sequence of the thermoalkaliphilic Caldalkalibacillus thermarum strain TA2.A1.</title>
        <authorList>
            <person name="Kalamorz F."/>
            <person name="Keis S."/>
            <person name="McMillan D.G."/>
            <person name="Olsson K."/>
            <person name="Stanton J.A."/>
            <person name="Stockwell P."/>
            <person name="Black M.A."/>
            <person name="Klingeman D.M."/>
            <person name="Land M.L."/>
            <person name="Han C.S."/>
            <person name="Martin S.L."/>
            <person name="Becher S.A."/>
            <person name="Peddie C.J."/>
            <person name="Morgan H.W."/>
            <person name="Matthies D."/>
            <person name="Preiss L."/>
            <person name="Meier T."/>
            <person name="Brown S.D."/>
            <person name="Cook G.M."/>
        </authorList>
    </citation>
    <scope>NUCLEOTIDE SEQUENCE [LARGE SCALE GENOMIC DNA]</scope>
    <source>
        <strain evidence="14 16">TA2.A1</strain>
    </source>
</reference>
<evidence type="ECO:0000256" key="6">
    <source>
        <dbReference type="ARBA" id="ARBA00022741"/>
    </source>
</evidence>
<dbReference type="SUPFAM" id="SSF52540">
    <property type="entry name" value="P-loop containing nucleoside triphosphate hydrolases"/>
    <property type="match status" value="2"/>
</dbReference>
<dbReference type="PANTHER" id="PTHR11088:SF60">
    <property type="entry name" value="TRNA DIMETHYLALLYLTRANSFERASE"/>
    <property type="match status" value="1"/>
</dbReference>
<evidence type="ECO:0000256" key="2">
    <source>
        <dbReference type="ARBA" id="ARBA00003213"/>
    </source>
</evidence>
<keyword evidence="6 10" id="KW-0547">Nucleotide-binding</keyword>
<evidence type="ECO:0000256" key="3">
    <source>
        <dbReference type="ARBA" id="ARBA00005842"/>
    </source>
</evidence>
<dbReference type="Gene3D" id="3.40.50.300">
    <property type="entry name" value="P-loop containing nucleotide triphosphate hydrolases"/>
    <property type="match status" value="1"/>
</dbReference>
<dbReference type="PANTHER" id="PTHR11088">
    <property type="entry name" value="TRNA DIMETHYLALLYLTRANSFERASE"/>
    <property type="match status" value="1"/>
</dbReference>
<evidence type="ECO:0000256" key="11">
    <source>
        <dbReference type="RuleBase" id="RU003783"/>
    </source>
</evidence>
<comment type="subunit">
    <text evidence="10">Monomer.</text>
</comment>
<evidence type="ECO:0000313" key="15">
    <source>
        <dbReference type="EMBL" id="QZT32936.1"/>
    </source>
</evidence>
<dbReference type="Pfam" id="PF01715">
    <property type="entry name" value="IPPT"/>
    <property type="match status" value="1"/>
</dbReference>
<dbReference type="EMBL" id="CP082237">
    <property type="protein sequence ID" value="QZT32936.1"/>
    <property type="molecule type" value="Genomic_DNA"/>
</dbReference>
<feature type="site" description="Interaction with substrate tRNA" evidence="10">
    <location>
        <position position="124"/>
    </location>
</feature>
<evidence type="ECO:0000256" key="9">
    <source>
        <dbReference type="ARBA" id="ARBA00049563"/>
    </source>
</evidence>
<dbReference type="OrthoDB" id="9776390at2"/>
<evidence type="ECO:0000313" key="14">
    <source>
        <dbReference type="EMBL" id="EGL81891.1"/>
    </source>
</evidence>
<dbReference type="EC" id="2.5.1.75" evidence="10"/>
<evidence type="ECO:0000256" key="7">
    <source>
        <dbReference type="ARBA" id="ARBA00022840"/>
    </source>
</evidence>
<evidence type="ECO:0000256" key="5">
    <source>
        <dbReference type="ARBA" id="ARBA00022694"/>
    </source>
</evidence>
<dbReference type="NCBIfam" id="TIGR00174">
    <property type="entry name" value="miaA"/>
    <property type="match status" value="1"/>
</dbReference>
<dbReference type="HAMAP" id="MF_00185">
    <property type="entry name" value="IPP_trans"/>
    <property type="match status" value="1"/>
</dbReference>
<dbReference type="InterPro" id="IPR027417">
    <property type="entry name" value="P-loop_NTPase"/>
</dbReference>
<dbReference type="InterPro" id="IPR039657">
    <property type="entry name" value="Dimethylallyltransferase"/>
</dbReference>
<evidence type="ECO:0000256" key="4">
    <source>
        <dbReference type="ARBA" id="ARBA00022679"/>
    </source>
</evidence>
<keyword evidence="5 10" id="KW-0819">tRNA processing</keyword>
<feature type="region of interest" description="Interaction with substrate tRNA" evidence="10">
    <location>
        <begin position="36"/>
        <end position="39"/>
    </location>
</feature>
<comment type="cofactor">
    <cofactor evidence="1 10">
        <name>Mg(2+)</name>
        <dbReference type="ChEBI" id="CHEBI:18420"/>
    </cofactor>
</comment>
<evidence type="ECO:0000256" key="10">
    <source>
        <dbReference type="HAMAP-Rule" id="MF_00185"/>
    </source>
</evidence>
<dbReference type="EMBL" id="AFCE01000159">
    <property type="protein sequence ID" value="EGL81891.1"/>
    <property type="molecule type" value="Genomic_DNA"/>
</dbReference>
<protein>
    <recommendedName>
        <fullName evidence="10">tRNA dimethylallyltransferase</fullName>
        <ecNumber evidence="10">2.5.1.75</ecNumber>
    </recommendedName>
    <alternativeName>
        <fullName evidence="10">Dimethylallyl diphosphate:tRNA dimethylallyltransferase</fullName>
        <shortName evidence="10">DMAPP:tRNA dimethylallyltransferase</shortName>
        <shortName evidence="10">DMATase</shortName>
    </alternativeName>
    <alternativeName>
        <fullName evidence="10">Isopentenyl-diphosphate:tRNA isopentenyltransferase</fullName>
        <shortName evidence="10">IPP transferase</shortName>
        <shortName evidence="10">IPPT</shortName>
        <shortName evidence="10">IPTase</shortName>
    </alternativeName>
</protein>
<evidence type="ECO:0000313" key="17">
    <source>
        <dbReference type="Proteomes" id="UP000825179"/>
    </source>
</evidence>
<dbReference type="eggNOG" id="COG0324">
    <property type="taxonomic scope" value="Bacteria"/>
</dbReference>
<comment type="caution">
    <text evidence="10">Lacks conserved residue(s) required for the propagation of feature annotation.</text>
</comment>
<name>F5L9P2_CALTT</name>
<dbReference type="InterPro" id="IPR018022">
    <property type="entry name" value="IPT"/>
</dbReference>
<dbReference type="KEGG" id="cthu:HUR95_11395"/>
<comment type="catalytic activity">
    <reaction evidence="9 10 11">
        <text>adenosine(37) in tRNA + dimethylallyl diphosphate = N(6)-dimethylallyladenosine(37) in tRNA + diphosphate</text>
        <dbReference type="Rhea" id="RHEA:26482"/>
        <dbReference type="Rhea" id="RHEA-COMP:10162"/>
        <dbReference type="Rhea" id="RHEA-COMP:10375"/>
        <dbReference type="ChEBI" id="CHEBI:33019"/>
        <dbReference type="ChEBI" id="CHEBI:57623"/>
        <dbReference type="ChEBI" id="CHEBI:74411"/>
        <dbReference type="ChEBI" id="CHEBI:74415"/>
        <dbReference type="EC" id="2.5.1.75"/>
    </reaction>
</comment>
<proteinExistence type="inferred from homology"/>
<sequence>MNKDRLLSIVGPTAVGKTKLSIELAKAFDGEIISGDSMQVYKGMDIGTAKIKEEEKEGIPHYLIDILEPHEDFSVSHFQNLTKSYIKEINRRGRLPILVGGTGLYVQAVTHDFHFAEKNNPALREKWKRFLAEHGKEALYKELQTRDPVYAARLHPNNTRRVIRALEILETTGKSMAHYQQDWHRRSPYDLVMIGLTMERKKLYQRINQRVDQMMEQGLVEEVKQLLARGVPKSSTSMQAIGYKEIVRYLEGELTLDEAVELIKRNTRRYAKRQLSWFRRMDEIRWFEVTDHRQFSEVVKNIIRYVAGKWQMI</sequence>
<gene>
    <name evidence="10 15" type="primary">miaA</name>
    <name evidence="14" type="ORF">CathTA2_2547</name>
    <name evidence="15" type="ORF">HUR95_11395</name>
</gene>
<organism evidence="14 16">
    <name type="scientific">Caldalkalibacillus thermarum (strain TA2.A1)</name>
    <dbReference type="NCBI Taxonomy" id="986075"/>
    <lineage>
        <taxon>Bacteria</taxon>
        <taxon>Bacillati</taxon>
        <taxon>Bacillota</taxon>
        <taxon>Bacilli</taxon>
        <taxon>Bacillales</taxon>
        <taxon>Bacillaceae</taxon>
        <taxon>Caldalkalibacillus</taxon>
    </lineage>
</organism>
<dbReference type="RefSeq" id="WP_007505941.1">
    <property type="nucleotide sequence ID" value="NZ_AFCE01000159.1"/>
</dbReference>
<reference evidence="15" key="3">
    <citation type="submission" date="2021-08" db="EMBL/GenBank/DDBJ databases">
        <authorList>
            <person name="de Jong S."/>
            <person name="van den Broek M."/>
            <person name="Merkel A."/>
            <person name="de la Torre Cortes P."/>
            <person name="Kalamorz F."/>
            <person name="Cook G."/>
            <person name="van Loosdrecht M."/>
            <person name="McMillan D."/>
        </authorList>
    </citation>
    <scope>NUCLEOTIDE SEQUENCE</scope>
    <source>
        <strain evidence="15">TA2.A1</strain>
    </source>
</reference>
<dbReference type="Proteomes" id="UP000010716">
    <property type="component" value="Unassembled WGS sequence"/>
</dbReference>
<evidence type="ECO:0000256" key="1">
    <source>
        <dbReference type="ARBA" id="ARBA00001946"/>
    </source>
</evidence>
<evidence type="ECO:0000313" key="16">
    <source>
        <dbReference type="Proteomes" id="UP000010716"/>
    </source>
</evidence>
<evidence type="ECO:0000256" key="12">
    <source>
        <dbReference type="RuleBase" id="RU003784"/>
    </source>
</evidence>
<dbReference type="GO" id="GO:0005524">
    <property type="term" value="F:ATP binding"/>
    <property type="evidence" value="ECO:0007669"/>
    <property type="project" value="UniProtKB-UniRule"/>
</dbReference>
<comment type="similarity">
    <text evidence="3 10 13">Belongs to the IPP transferase family.</text>
</comment>